<proteinExistence type="predicted"/>
<gene>
    <name evidence="1" type="ORF">HYC85_020109</name>
</gene>
<dbReference type="EMBL" id="JACBKZ010000009">
    <property type="protein sequence ID" value="KAF5942467.1"/>
    <property type="molecule type" value="Genomic_DNA"/>
</dbReference>
<evidence type="ECO:0000313" key="2">
    <source>
        <dbReference type="Proteomes" id="UP000593564"/>
    </source>
</evidence>
<dbReference type="AlphaFoldDB" id="A0A7J7GPQ3"/>
<protein>
    <submittedName>
        <fullName evidence="1">Uncharacterized protein</fullName>
    </submittedName>
</protein>
<keyword evidence="2" id="KW-1185">Reference proteome</keyword>
<organism evidence="1 2">
    <name type="scientific">Camellia sinensis</name>
    <name type="common">Tea plant</name>
    <name type="synonym">Thea sinensis</name>
    <dbReference type="NCBI Taxonomy" id="4442"/>
    <lineage>
        <taxon>Eukaryota</taxon>
        <taxon>Viridiplantae</taxon>
        <taxon>Streptophyta</taxon>
        <taxon>Embryophyta</taxon>
        <taxon>Tracheophyta</taxon>
        <taxon>Spermatophyta</taxon>
        <taxon>Magnoliopsida</taxon>
        <taxon>eudicotyledons</taxon>
        <taxon>Gunneridae</taxon>
        <taxon>Pentapetalae</taxon>
        <taxon>asterids</taxon>
        <taxon>Ericales</taxon>
        <taxon>Theaceae</taxon>
        <taxon>Camellia</taxon>
    </lineage>
</organism>
<evidence type="ECO:0000313" key="1">
    <source>
        <dbReference type="EMBL" id="KAF5942467.1"/>
    </source>
</evidence>
<reference evidence="2" key="1">
    <citation type="journal article" date="2020" name="Nat. Commun.">
        <title>Genome assembly of wild tea tree DASZ reveals pedigree and selection history of tea varieties.</title>
        <authorList>
            <person name="Zhang W."/>
            <person name="Zhang Y."/>
            <person name="Qiu H."/>
            <person name="Guo Y."/>
            <person name="Wan H."/>
            <person name="Zhang X."/>
            <person name="Scossa F."/>
            <person name="Alseekh S."/>
            <person name="Zhang Q."/>
            <person name="Wang P."/>
            <person name="Xu L."/>
            <person name="Schmidt M.H."/>
            <person name="Jia X."/>
            <person name="Li D."/>
            <person name="Zhu A."/>
            <person name="Guo F."/>
            <person name="Chen W."/>
            <person name="Ni D."/>
            <person name="Usadel B."/>
            <person name="Fernie A.R."/>
            <person name="Wen W."/>
        </authorList>
    </citation>
    <scope>NUCLEOTIDE SEQUENCE [LARGE SCALE GENOMIC DNA]</scope>
    <source>
        <strain evidence="2">cv. G240</strain>
    </source>
</reference>
<reference evidence="1 2" key="2">
    <citation type="submission" date="2020-07" db="EMBL/GenBank/DDBJ databases">
        <title>Genome assembly of wild tea tree DASZ reveals pedigree and selection history of tea varieties.</title>
        <authorList>
            <person name="Zhang W."/>
        </authorList>
    </citation>
    <scope>NUCLEOTIDE SEQUENCE [LARGE SCALE GENOMIC DNA]</scope>
    <source>
        <strain evidence="2">cv. G240</strain>
        <tissue evidence="1">Leaf</tissue>
    </source>
</reference>
<accession>A0A7J7GPQ3</accession>
<comment type="caution">
    <text evidence="1">The sequence shown here is derived from an EMBL/GenBank/DDBJ whole genome shotgun (WGS) entry which is preliminary data.</text>
</comment>
<sequence length="58" mass="6482">MNMPSSALKGTYFSRKQRKVNIGNFLGTAYLKCFSVFMLFLAGLRVTVGLSFLAYKPP</sequence>
<name>A0A7J7GPQ3_CAMSI</name>
<dbReference type="Proteomes" id="UP000593564">
    <property type="component" value="Unassembled WGS sequence"/>
</dbReference>